<dbReference type="PANTHER" id="PTHR13605">
    <property type="entry name" value="ER MEMBRANE PROTEIN COMPLEX SUBUNIT 7"/>
    <property type="match status" value="1"/>
</dbReference>
<keyword evidence="11" id="KW-1185">Reference proteome</keyword>
<keyword evidence="5 8" id="KW-1133">Transmembrane helix</keyword>
<evidence type="ECO:0000256" key="7">
    <source>
        <dbReference type="SAM" id="MobiDB-lite"/>
    </source>
</evidence>
<dbReference type="PANTHER" id="PTHR13605:SF4">
    <property type="entry name" value="ER MEMBRANE PROTEIN COMPLEX SUBUNIT 7"/>
    <property type="match status" value="1"/>
</dbReference>
<protein>
    <submittedName>
        <fullName evidence="12">ER membrane protein complex subunit 7 homolog</fullName>
    </submittedName>
</protein>
<feature type="compositionally biased region" description="Pro residues" evidence="7">
    <location>
        <begin position="213"/>
        <end position="222"/>
    </location>
</feature>
<comment type="subcellular location">
    <subcellularLocation>
        <location evidence="1">Membrane</location>
        <topology evidence="1">Single-pass membrane protein</topology>
    </subcellularLocation>
</comment>
<gene>
    <name evidence="12" type="primary">LOC6903386</name>
</gene>
<evidence type="ECO:0000256" key="8">
    <source>
        <dbReference type="SAM" id="Phobius"/>
    </source>
</evidence>
<dbReference type="ExpressionAtlas" id="A0A6I8UWX3">
    <property type="expression patterns" value="baseline"/>
</dbReference>
<dbReference type="RefSeq" id="XP_002132265.2">
    <property type="nucleotide sequence ID" value="XM_002132229.2"/>
</dbReference>
<dbReference type="InterPro" id="IPR039163">
    <property type="entry name" value="EMC7"/>
</dbReference>
<sequence length="235" mass="26992">MLKINLFVLILYLNLGFADVEPVENEVATAAPLYTISGYILPPDRKLGLTLRWLSEITLSINGGQYKGFVRTDGHFLISGVPYGSHVVEVHHADIYFRPVRVEINSRGKYRAREVSYVDPVTVVQIAYPLRLAPLKRRKYFREREQWRFVDFVLHPMILVMLAPVLMLLIANHIIKDPQTKRELDKMQFPNVPNNMPDLSDMLTSLLSEKQRPPPPPPPPEKASPKKICSNKKKR</sequence>
<dbReference type="Pfam" id="PF09430">
    <property type="entry name" value="EMC7_beta-sandw"/>
    <property type="match status" value="1"/>
</dbReference>
<feature type="region of interest" description="Disordered" evidence="7">
    <location>
        <begin position="189"/>
        <end position="235"/>
    </location>
</feature>
<proteinExistence type="inferred from homology"/>
<evidence type="ECO:0000313" key="11">
    <source>
        <dbReference type="Proteomes" id="UP000001819"/>
    </source>
</evidence>
<dbReference type="InParanoid" id="A0A6I8UWX3"/>
<evidence type="ECO:0000256" key="2">
    <source>
        <dbReference type="ARBA" id="ARBA00008880"/>
    </source>
</evidence>
<dbReference type="InterPro" id="IPR019008">
    <property type="entry name" value="Beta_sandwich_EMC7"/>
</dbReference>
<evidence type="ECO:0000256" key="6">
    <source>
        <dbReference type="ARBA" id="ARBA00023136"/>
    </source>
</evidence>
<organism evidence="11 12">
    <name type="scientific">Drosophila pseudoobscura pseudoobscura</name>
    <name type="common">Fruit fly</name>
    <dbReference type="NCBI Taxonomy" id="46245"/>
    <lineage>
        <taxon>Eukaryota</taxon>
        <taxon>Metazoa</taxon>
        <taxon>Ecdysozoa</taxon>
        <taxon>Arthropoda</taxon>
        <taxon>Hexapoda</taxon>
        <taxon>Insecta</taxon>
        <taxon>Pterygota</taxon>
        <taxon>Neoptera</taxon>
        <taxon>Endopterygota</taxon>
        <taxon>Diptera</taxon>
        <taxon>Brachycera</taxon>
        <taxon>Muscomorpha</taxon>
        <taxon>Ephydroidea</taxon>
        <taxon>Drosophilidae</taxon>
        <taxon>Drosophila</taxon>
        <taxon>Sophophora</taxon>
    </lineage>
</organism>
<feature type="signal peptide" evidence="9">
    <location>
        <begin position="1"/>
        <end position="18"/>
    </location>
</feature>
<feature type="chain" id="PRO_5026084648" evidence="9">
    <location>
        <begin position="19"/>
        <end position="235"/>
    </location>
</feature>
<feature type="domain" description="ER membrane protein complex subunit 7 beta-sandwich" evidence="10">
    <location>
        <begin position="51"/>
        <end position="160"/>
    </location>
</feature>
<dbReference type="GO" id="GO:0030246">
    <property type="term" value="F:carbohydrate binding"/>
    <property type="evidence" value="ECO:0007669"/>
    <property type="project" value="InterPro"/>
</dbReference>
<dbReference type="KEGG" id="dpo:6903386"/>
<evidence type="ECO:0000259" key="10">
    <source>
        <dbReference type="Pfam" id="PF09430"/>
    </source>
</evidence>
<evidence type="ECO:0000256" key="9">
    <source>
        <dbReference type="SAM" id="SignalP"/>
    </source>
</evidence>
<keyword evidence="4 9" id="KW-0732">Signal</keyword>
<evidence type="ECO:0000256" key="5">
    <source>
        <dbReference type="ARBA" id="ARBA00022989"/>
    </source>
</evidence>
<name>A0A6I8UWX3_DROPS</name>
<comment type="similarity">
    <text evidence="2">Belongs to the EMC7 family.</text>
</comment>
<accession>A0A6I8UWX3</accession>
<dbReference type="InterPro" id="IPR013784">
    <property type="entry name" value="Carb-bd-like_fold"/>
</dbReference>
<evidence type="ECO:0000256" key="1">
    <source>
        <dbReference type="ARBA" id="ARBA00004167"/>
    </source>
</evidence>
<keyword evidence="6 8" id="KW-0472">Membrane</keyword>
<dbReference type="SUPFAM" id="SSF49452">
    <property type="entry name" value="Starch-binding domain-like"/>
    <property type="match status" value="1"/>
</dbReference>
<dbReference type="GO" id="GO:0072546">
    <property type="term" value="C:EMC complex"/>
    <property type="evidence" value="ECO:0007669"/>
    <property type="project" value="TreeGrafter"/>
</dbReference>
<reference evidence="12" key="1">
    <citation type="submission" date="2025-08" db="UniProtKB">
        <authorList>
            <consortium name="RefSeq"/>
        </authorList>
    </citation>
    <scope>IDENTIFICATION</scope>
    <source>
        <strain evidence="12">MV-25-SWS-2005</strain>
        <tissue evidence="12">Whole body</tissue>
    </source>
</reference>
<dbReference type="AlphaFoldDB" id="A0A6I8UWX3"/>
<dbReference type="Proteomes" id="UP000001819">
    <property type="component" value="Chromosome 4"/>
</dbReference>
<evidence type="ECO:0000256" key="3">
    <source>
        <dbReference type="ARBA" id="ARBA00022692"/>
    </source>
</evidence>
<feature type="transmembrane region" description="Helical" evidence="8">
    <location>
        <begin position="152"/>
        <end position="175"/>
    </location>
</feature>
<evidence type="ECO:0000313" key="12">
    <source>
        <dbReference type="RefSeq" id="XP_002132265.2"/>
    </source>
</evidence>
<evidence type="ECO:0000256" key="4">
    <source>
        <dbReference type="ARBA" id="ARBA00022729"/>
    </source>
</evidence>
<keyword evidence="3 8" id="KW-0812">Transmembrane</keyword>